<accession>A0A506PH15</accession>
<dbReference type="InterPro" id="IPR050131">
    <property type="entry name" value="Peptidase_S8_subtilisin-like"/>
</dbReference>
<dbReference type="CDD" id="cd07493">
    <property type="entry name" value="Peptidases_S8_9"/>
    <property type="match status" value="1"/>
</dbReference>
<evidence type="ECO:0000256" key="7">
    <source>
        <dbReference type="RuleBase" id="RU003355"/>
    </source>
</evidence>
<dbReference type="GO" id="GO:0004252">
    <property type="term" value="F:serine-type endopeptidase activity"/>
    <property type="evidence" value="ECO:0007669"/>
    <property type="project" value="UniProtKB-UniRule"/>
</dbReference>
<dbReference type="InterPro" id="IPR015500">
    <property type="entry name" value="Peptidase_S8_subtilisin-rel"/>
</dbReference>
<gene>
    <name evidence="10" type="ORF">FJ651_11435</name>
</gene>
<dbReference type="Gene3D" id="3.40.50.200">
    <property type="entry name" value="Peptidase S8/S53 domain"/>
    <property type="match status" value="1"/>
</dbReference>
<dbReference type="PRINTS" id="PR00723">
    <property type="entry name" value="SUBTILISIN"/>
</dbReference>
<evidence type="ECO:0000256" key="2">
    <source>
        <dbReference type="ARBA" id="ARBA00022670"/>
    </source>
</evidence>
<reference evidence="10 11" key="1">
    <citation type="submission" date="2019-06" db="EMBL/GenBank/DDBJ databases">
        <title>Flavobacteriaceae Paucihalobacterium erythroidium CWB-1, complete genome.</title>
        <authorList>
            <person name="Wu S."/>
        </authorList>
    </citation>
    <scope>NUCLEOTIDE SEQUENCE [LARGE SCALE GENOMIC DNA]</scope>
    <source>
        <strain evidence="10 11">CWB-1</strain>
    </source>
</reference>
<protein>
    <submittedName>
        <fullName evidence="10">T9SS type A sorting domain-containing protein</fullName>
    </submittedName>
</protein>
<dbReference type="InterPro" id="IPR023827">
    <property type="entry name" value="Peptidase_S8_Asp-AS"/>
</dbReference>
<dbReference type="InterPro" id="IPR026444">
    <property type="entry name" value="Secre_tail"/>
</dbReference>
<evidence type="ECO:0000259" key="8">
    <source>
        <dbReference type="Pfam" id="PF00082"/>
    </source>
</evidence>
<keyword evidence="4 6" id="KW-0378">Hydrolase</keyword>
<dbReference type="PROSITE" id="PS00136">
    <property type="entry name" value="SUBTILASE_ASP"/>
    <property type="match status" value="1"/>
</dbReference>
<dbReference type="OrthoDB" id="1407599at2"/>
<keyword evidence="2 6" id="KW-0645">Protease</keyword>
<keyword evidence="11" id="KW-1185">Reference proteome</keyword>
<feature type="active site" description="Charge relay system" evidence="6">
    <location>
        <position position="218"/>
    </location>
</feature>
<comment type="caution">
    <text evidence="10">The sequence shown here is derived from an EMBL/GenBank/DDBJ whole genome shotgun (WGS) entry which is preliminary data.</text>
</comment>
<dbReference type="PANTHER" id="PTHR43806:SF67">
    <property type="entry name" value="EGF-LIKE DOMAIN-CONTAINING PROTEIN"/>
    <property type="match status" value="1"/>
</dbReference>
<dbReference type="GO" id="GO:0006508">
    <property type="term" value="P:proteolysis"/>
    <property type="evidence" value="ECO:0007669"/>
    <property type="project" value="UniProtKB-KW"/>
</dbReference>
<evidence type="ECO:0000256" key="5">
    <source>
        <dbReference type="ARBA" id="ARBA00022825"/>
    </source>
</evidence>
<dbReference type="PANTHER" id="PTHR43806">
    <property type="entry name" value="PEPTIDASE S8"/>
    <property type="match status" value="1"/>
</dbReference>
<keyword evidence="5 6" id="KW-0720">Serine protease</keyword>
<dbReference type="Proteomes" id="UP000317332">
    <property type="component" value="Unassembled WGS sequence"/>
</dbReference>
<dbReference type="InterPro" id="IPR000209">
    <property type="entry name" value="Peptidase_S8/S53_dom"/>
</dbReference>
<dbReference type="InterPro" id="IPR023828">
    <property type="entry name" value="Peptidase_S8_Ser-AS"/>
</dbReference>
<dbReference type="InterPro" id="IPR036852">
    <property type="entry name" value="Peptidase_S8/S53_dom_sf"/>
</dbReference>
<evidence type="ECO:0000256" key="6">
    <source>
        <dbReference type="PROSITE-ProRule" id="PRU01240"/>
    </source>
</evidence>
<dbReference type="InterPro" id="IPR017317">
    <property type="entry name" value="Pept_S8_subtilisin_bacteroid-2"/>
</dbReference>
<evidence type="ECO:0000256" key="3">
    <source>
        <dbReference type="ARBA" id="ARBA00022729"/>
    </source>
</evidence>
<feature type="active site" description="Charge relay system" evidence="6">
    <location>
        <position position="396"/>
    </location>
</feature>
<dbReference type="PROSITE" id="PS51892">
    <property type="entry name" value="SUBTILASE"/>
    <property type="match status" value="1"/>
</dbReference>
<feature type="active site" description="Charge relay system" evidence="6">
    <location>
        <position position="176"/>
    </location>
</feature>
<dbReference type="PIRSF" id="PIRSF037903">
    <property type="entry name" value="Subtilisin_rel_GFO_2223"/>
    <property type="match status" value="1"/>
</dbReference>
<feature type="domain" description="Secretion system C-terminal sorting" evidence="9">
    <location>
        <begin position="466"/>
        <end position="535"/>
    </location>
</feature>
<dbReference type="NCBIfam" id="TIGR04183">
    <property type="entry name" value="Por_Secre_tail"/>
    <property type="match status" value="1"/>
</dbReference>
<organism evidence="10 11">
    <name type="scientific">Paucihalobacter ruber</name>
    <dbReference type="NCBI Taxonomy" id="2567861"/>
    <lineage>
        <taxon>Bacteria</taxon>
        <taxon>Pseudomonadati</taxon>
        <taxon>Bacteroidota</taxon>
        <taxon>Flavobacteriia</taxon>
        <taxon>Flavobacteriales</taxon>
        <taxon>Flavobacteriaceae</taxon>
        <taxon>Paucihalobacter</taxon>
    </lineage>
</organism>
<sequence>MKLKLFFSLLLINSCLLGIGQEDAWVYFTDKANVEFHLNNPATILTQQALNRKAQFGVGIDERDVPVNEDYITQIKNQTGITVLAKSKWFNAVHVRGEEADINSLEALDFVENVVFANQSLNTNSRLLQLNDKFEIENTQTNYNYGNTFNQVTMISVGQLHQQGYTGNGMIVAVLDSGFSNVDGMGAFENLRNSGKLLGGYDFVDRINDVYAFTGNDHGTKVLSDMAGFVQDEFVGTAPDASYYLFRTEDVFSENPVEESYWVEAAERADSLGVHIINSSLGYTTYDRPEYSYTPSQMNGTTAFVSRGAGIAAQKGILVVNSAGNSGHVSWETVGAPADSPDVFTIGAVDSNGDYAFFSSVGSTAQPTQKPDIVARGLSTFVINDQNNIVNNSGTSFSAPLIAGALASLMQALPNKSPEEIKQLVRESSSQFTSPDNFLGFGIPNFSDALQLGLSVEDEQPIQFSIFPNPVKDSFIFTQSVSSEIGEIFIYNQLGKLVYQSRVIENYNQVDASNWASGVYILNFDLGTTSKQFKLIKL</sequence>
<evidence type="ECO:0000256" key="1">
    <source>
        <dbReference type="ARBA" id="ARBA00011073"/>
    </source>
</evidence>
<dbReference type="Pfam" id="PF18962">
    <property type="entry name" value="Por_Secre_tail"/>
    <property type="match status" value="1"/>
</dbReference>
<comment type="similarity">
    <text evidence="1 6 7">Belongs to the peptidase S8 family.</text>
</comment>
<dbReference type="SUPFAM" id="SSF52743">
    <property type="entry name" value="Subtilisin-like"/>
    <property type="match status" value="1"/>
</dbReference>
<dbReference type="AlphaFoldDB" id="A0A506PH15"/>
<dbReference type="Pfam" id="PF00082">
    <property type="entry name" value="Peptidase_S8"/>
    <property type="match status" value="1"/>
</dbReference>
<evidence type="ECO:0000259" key="9">
    <source>
        <dbReference type="Pfam" id="PF18962"/>
    </source>
</evidence>
<dbReference type="PROSITE" id="PS00138">
    <property type="entry name" value="SUBTILASE_SER"/>
    <property type="match status" value="1"/>
</dbReference>
<evidence type="ECO:0000313" key="11">
    <source>
        <dbReference type="Proteomes" id="UP000317332"/>
    </source>
</evidence>
<dbReference type="RefSeq" id="WP_140990656.1">
    <property type="nucleotide sequence ID" value="NZ_VHIQ01000005.1"/>
</dbReference>
<evidence type="ECO:0000256" key="4">
    <source>
        <dbReference type="ARBA" id="ARBA00022801"/>
    </source>
</evidence>
<feature type="domain" description="Peptidase S8/S53" evidence="8">
    <location>
        <begin position="167"/>
        <end position="442"/>
    </location>
</feature>
<keyword evidence="3" id="KW-0732">Signal</keyword>
<dbReference type="EMBL" id="VHIQ01000005">
    <property type="protein sequence ID" value="TPV32909.1"/>
    <property type="molecule type" value="Genomic_DNA"/>
</dbReference>
<proteinExistence type="inferred from homology"/>
<evidence type="ECO:0000313" key="10">
    <source>
        <dbReference type="EMBL" id="TPV32909.1"/>
    </source>
</evidence>
<name>A0A506PH15_9FLAO</name>